<sequence length="87" mass="10488">MDWDIRNYYEYLVKEAINERRLYKAMTEDELMDLLCLTLNQLPAKYIRYHIDMVNSLTVEQRNKLDIEVTHALDSAFKYLASNPRQE</sequence>
<reference evidence="1 2" key="1">
    <citation type="submission" date="2020-04" db="EMBL/GenBank/DDBJ databases">
        <title>Ferrimonas sp. S7 isolated from sea water.</title>
        <authorList>
            <person name="Bae S.S."/>
            <person name="Baek K."/>
        </authorList>
    </citation>
    <scope>NUCLEOTIDE SEQUENCE [LARGE SCALE GENOMIC DNA]</scope>
    <source>
        <strain evidence="1 2">S7</strain>
    </source>
</reference>
<dbReference type="Pfam" id="PF10719">
    <property type="entry name" value="ComFB"/>
    <property type="match status" value="1"/>
</dbReference>
<dbReference type="InterPro" id="IPR019657">
    <property type="entry name" value="ComFB"/>
</dbReference>
<dbReference type="AlphaFoldDB" id="A0A6H1UHD4"/>
<evidence type="ECO:0000313" key="2">
    <source>
        <dbReference type="Proteomes" id="UP000501602"/>
    </source>
</evidence>
<dbReference type="EMBL" id="CP051180">
    <property type="protein sequence ID" value="QIZ77202.1"/>
    <property type="molecule type" value="Genomic_DNA"/>
</dbReference>
<accession>A0A6H1UHD4</accession>
<dbReference type="KEGG" id="fes:HER31_10125"/>
<keyword evidence="2" id="KW-1185">Reference proteome</keyword>
<protein>
    <submittedName>
        <fullName evidence="1">Late competence development ComFB family protein</fullName>
    </submittedName>
</protein>
<dbReference type="Proteomes" id="UP000501602">
    <property type="component" value="Chromosome"/>
</dbReference>
<evidence type="ECO:0000313" key="1">
    <source>
        <dbReference type="EMBL" id="QIZ77202.1"/>
    </source>
</evidence>
<proteinExistence type="predicted"/>
<dbReference type="RefSeq" id="WP_168660463.1">
    <property type="nucleotide sequence ID" value="NZ_CP051180.1"/>
</dbReference>
<organism evidence="1 2">
    <name type="scientific">Ferrimonas lipolytica</name>
    <dbReference type="NCBI Taxonomy" id="2724191"/>
    <lineage>
        <taxon>Bacteria</taxon>
        <taxon>Pseudomonadati</taxon>
        <taxon>Pseudomonadota</taxon>
        <taxon>Gammaproteobacteria</taxon>
        <taxon>Alteromonadales</taxon>
        <taxon>Ferrimonadaceae</taxon>
        <taxon>Ferrimonas</taxon>
    </lineage>
</organism>
<name>A0A6H1UHD4_9GAMM</name>
<gene>
    <name evidence="1" type="ORF">HER31_10125</name>
</gene>